<evidence type="ECO:0000313" key="3">
    <source>
        <dbReference type="Proteomes" id="UP000003639"/>
    </source>
</evidence>
<comment type="caution">
    <text evidence="2">The sequence shown here is derived from an EMBL/GenBank/DDBJ whole genome shotgun (WGS) entry which is preliminary data.</text>
</comment>
<accession>A6NRY9</accession>
<keyword evidence="1" id="KW-1133">Transmembrane helix</keyword>
<dbReference type="RefSeq" id="WP_006571516.1">
    <property type="nucleotide sequence ID" value="NZ_AAXG02000007.1"/>
</dbReference>
<dbReference type="Gene3D" id="1.10.510.10">
    <property type="entry name" value="Transferase(Phosphotransferase) domain 1"/>
    <property type="match status" value="1"/>
</dbReference>
<reference evidence="2 3" key="1">
    <citation type="submission" date="2007-04" db="EMBL/GenBank/DDBJ databases">
        <authorList>
            <person name="Fulton L."/>
            <person name="Clifton S."/>
            <person name="Fulton B."/>
            <person name="Xu J."/>
            <person name="Minx P."/>
            <person name="Pepin K.H."/>
            <person name="Johnson M."/>
            <person name="Thiruvilangam P."/>
            <person name="Bhonagiri V."/>
            <person name="Nash W.E."/>
            <person name="Mardis E.R."/>
            <person name="Wilson R.K."/>
        </authorList>
    </citation>
    <scope>NUCLEOTIDE SEQUENCE [LARGE SCALE GENOMIC DNA]</scope>
    <source>
        <strain evidence="2 3">ATCC 29799</strain>
    </source>
</reference>
<sequence length="273" mass="32489">MIYIKNLKKNEKLKLEAVEVLPGGKEVMLPHITLGNFCIMPMAKTIDQHDHPNPDKMADMLLKWYTRTTDSYSEGIYSFARKGHTKRGSDNSFYRYIKREIDSITEQSSIKGEYEELECCAREMWNLGYEQYKDTFFWSYNLLHGDLHTGNVVSFRGNYRLIDWENLRSGPKEIELAFYLCWDYLRWGDTYRSLDDLIDEISVFVDKRLISAQERDRILYFLIPMWMLILVLYLNNGNLLYEEDRKAACQRIIPLYKQTIFESRPWKEMSNNG</sequence>
<dbReference type="SUPFAM" id="SSF56112">
    <property type="entry name" value="Protein kinase-like (PK-like)"/>
    <property type="match status" value="1"/>
</dbReference>
<reference evidence="2 3" key="2">
    <citation type="submission" date="2007-06" db="EMBL/GenBank/DDBJ databases">
        <title>Draft genome sequence of Pseudoflavonifractor capillosus ATCC 29799.</title>
        <authorList>
            <person name="Sudarsanam P."/>
            <person name="Ley R."/>
            <person name="Guruge J."/>
            <person name="Turnbaugh P.J."/>
            <person name="Mahowald M."/>
            <person name="Liep D."/>
            <person name="Gordon J."/>
        </authorList>
    </citation>
    <scope>NUCLEOTIDE SEQUENCE [LARGE SCALE GENOMIC DNA]</scope>
    <source>
        <strain evidence="2 3">ATCC 29799</strain>
    </source>
</reference>
<dbReference type="InterPro" id="IPR011009">
    <property type="entry name" value="Kinase-like_dom_sf"/>
</dbReference>
<dbReference type="EMBL" id="AAXG02000007">
    <property type="protein sequence ID" value="EDN01027.1"/>
    <property type="molecule type" value="Genomic_DNA"/>
</dbReference>
<dbReference type="OrthoDB" id="9802385at2"/>
<evidence type="ECO:0000256" key="1">
    <source>
        <dbReference type="SAM" id="Phobius"/>
    </source>
</evidence>
<evidence type="ECO:0000313" key="2">
    <source>
        <dbReference type="EMBL" id="EDN01027.1"/>
    </source>
</evidence>
<dbReference type="Proteomes" id="UP000003639">
    <property type="component" value="Unassembled WGS sequence"/>
</dbReference>
<proteinExistence type="predicted"/>
<gene>
    <name evidence="2" type="ORF">BACCAP_00967</name>
</gene>
<name>A6NRY9_9FIRM</name>
<keyword evidence="1" id="KW-0812">Transmembrane</keyword>
<feature type="transmembrane region" description="Helical" evidence="1">
    <location>
        <begin position="218"/>
        <end position="235"/>
    </location>
</feature>
<evidence type="ECO:0008006" key="4">
    <source>
        <dbReference type="Google" id="ProtNLM"/>
    </source>
</evidence>
<keyword evidence="1" id="KW-0472">Membrane</keyword>
<protein>
    <recommendedName>
        <fullName evidence="4">Aminoglycoside phosphotransferase domain-containing protein</fullName>
    </recommendedName>
</protein>
<organism evidence="2 3">
    <name type="scientific">Pseudoflavonifractor capillosus ATCC 29799</name>
    <dbReference type="NCBI Taxonomy" id="411467"/>
    <lineage>
        <taxon>Bacteria</taxon>
        <taxon>Bacillati</taxon>
        <taxon>Bacillota</taxon>
        <taxon>Clostridia</taxon>
        <taxon>Eubacteriales</taxon>
        <taxon>Oscillospiraceae</taxon>
        <taxon>Pseudoflavonifractor</taxon>
    </lineage>
</organism>
<keyword evidence="3" id="KW-1185">Reference proteome</keyword>
<dbReference type="STRING" id="411467.BACCAP_00967"/>
<dbReference type="AlphaFoldDB" id="A6NRY9"/>